<keyword evidence="8 14" id="KW-0418">Kinase</keyword>
<keyword evidence="10 12" id="KW-0472">Membrane</keyword>
<dbReference type="PROSITE" id="PS50109">
    <property type="entry name" value="HIS_KIN"/>
    <property type="match status" value="1"/>
</dbReference>
<dbReference type="InterPro" id="IPR005467">
    <property type="entry name" value="His_kinase_dom"/>
</dbReference>
<gene>
    <name evidence="14" type="ordered locus">Gura_4364</name>
</gene>
<dbReference type="GO" id="GO:0007234">
    <property type="term" value="P:osmosensory signaling via phosphorelay pathway"/>
    <property type="evidence" value="ECO:0007669"/>
    <property type="project" value="TreeGrafter"/>
</dbReference>
<dbReference type="FunFam" id="1.10.287.130:FF:000070">
    <property type="entry name" value="Histidine kinase sensor protein"/>
    <property type="match status" value="1"/>
</dbReference>
<dbReference type="GO" id="GO:0000156">
    <property type="term" value="F:phosphorelay response regulator activity"/>
    <property type="evidence" value="ECO:0007669"/>
    <property type="project" value="TreeGrafter"/>
</dbReference>
<evidence type="ECO:0000256" key="6">
    <source>
        <dbReference type="ARBA" id="ARBA00022679"/>
    </source>
</evidence>
<proteinExistence type="predicted"/>
<dbReference type="SUPFAM" id="SSF47384">
    <property type="entry name" value="Homodimeric domain of signal transducing histidine kinase"/>
    <property type="match status" value="1"/>
</dbReference>
<dbReference type="InterPro" id="IPR036890">
    <property type="entry name" value="HATPase_C_sf"/>
</dbReference>
<evidence type="ECO:0000313" key="15">
    <source>
        <dbReference type="Proteomes" id="UP000006695"/>
    </source>
</evidence>
<dbReference type="InterPro" id="IPR003661">
    <property type="entry name" value="HisK_dim/P_dom"/>
</dbReference>
<name>A5G9N9_GEOUR</name>
<feature type="transmembrane region" description="Helical" evidence="12">
    <location>
        <begin position="223"/>
        <end position="241"/>
    </location>
</feature>
<dbReference type="GO" id="GO:0005886">
    <property type="term" value="C:plasma membrane"/>
    <property type="evidence" value="ECO:0007669"/>
    <property type="project" value="UniProtKB-SubCell"/>
</dbReference>
<keyword evidence="4" id="KW-1003">Cell membrane</keyword>
<dbReference type="SMART" id="SM01049">
    <property type="entry name" value="Cache_2"/>
    <property type="match status" value="1"/>
</dbReference>
<evidence type="ECO:0000256" key="11">
    <source>
        <dbReference type="SAM" id="Coils"/>
    </source>
</evidence>
<dbReference type="Gene3D" id="3.30.450.20">
    <property type="entry name" value="PAS domain"/>
    <property type="match status" value="1"/>
</dbReference>
<keyword evidence="7 12" id="KW-0812">Transmembrane</keyword>
<comment type="catalytic activity">
    <reaction evidence="1">
        <text>ATP + protein L-histidine = ADP + protein N-phospho-L-histidine.</text>
        <dbReference type="EC" id="2.7.13.3"/>
    </reaction>
</comment>
<dbReference type="Pfam" id="PF17200">
    <property type="entry name" value="sCache_2"/>
    <property type="match status" value="1"/>
</dbReference>
<evidence type="ECO:0000256" key="4">
    <source>
        <dbReference type="ARBA" id="ARBA00022475"/>
    </source>
</evidence>
<dbReference type="CDD" id="cd00082">
    <property type="entry name" value="HisKA"/>
    <property type="match status" value="1"/>
</dbReference>
<dbReference type="SMART" id="SM00388">
    <property type="entry name" value="HisKA"/>
    <property type="match status" value="1"/>
</dbReference>
<evidence type="ECO:0000256" key="5">
    <source>
        <dbReference type="ARBA" id="ARBA00022553"/>
    </source>
</evidence>
<evidence type="ECO:0000259" key="13">
    <source>
        <dbReference type="PROSITE" id="PS50109"/>
    </source>
</evidence>
<dbReference type="InterPro" id="IPR004358">
    <property type="entry name" value="Sig_transdc_His_kin-like_C"/>
</dbReference>
<keyword evidence="6" id="KW-0808">Transferase</keyword>
<dbReference type="InterPro" id="IPR050351">
    <property type="entry name" value="BphY/WalK/GraS-like"/>
</dbReference>
<dbReference type="EC" id="2.7.13.3" evidence="3"/>
<dbReference type="PRINTS" id="PR00344">
    <property type="entry name" value="BCTRLSENSOR"/>
</dbReference>
<dbReference type="SUPFAM" id="SSF55874">
    <property type="entry name" value="ATPase domain of HSP90 chaperone/DNA topoisomerase II/histidine kinase"/>
    <property type="match status" value="1"/>
</dbReference>
<dbReference type="KEGG" id="gur:Gura_4364"/>
<evidence type="ECO:0000256" key="10">
    <source>
        <dbReference type="ARBA" id="ARBA00023136"/>
    </source>
</evidence>
<dbReference type="Proteomes" id="UP000006695">
    <property type="component" value="Chromosome"/>
</dbReference>
<dbReference type="InterPro" id="IPR003594">
    <property type="entry name" value="HATPase_dom"/>
</dbReference>
<keyword evidence="5" id="KW-0597">Phosphoprotein</keyword>
<dbReference type="Pfam" id="PF00512">
    <property type="entry name" value="HisKA"/>
    <property type="match status" value="1"/>
</dbReference>
<evidence type="ECO:0000256" key="3">
    <source>
        <dbReference type="ARBA" id="ARBA00012438"/>
    </source>
</evidence>
<dbReference type="GO" id="GO:0030295">
    <property type="term" value="F:protein kinase activator activity"/>
    <property type="evidence" value="ECO:0007669"/>
    <property type="project" value="TreeGrafter"/>
</dbReference>
<dbReference type="InterPro" id="IPR036097">
    <property type="entry name" value="HisK_dim/P_sf"/>
</dbReference>
<sequence length="517" mass="58857">MKDIPKKNAPSKLSLILTILKSSITHLGLVLTLLFSLTIILIFTYFTTYQSAKEQILDVGGEMFTKVVKDVIGFMEMMDARVKAGEITLAEAQDLVRTYVNGPKKPDGNRDISKSKMSVDDYMYVWASSYKHDRGTLTMHPFNVEGVNEWNYQVKGRYTIRESWSNINNTGRVFRQLWKNPGEPVYTFIAYQEYFEPWDWIVGCGGREEIIYERRLGGLKGKFLIVGAIFLLISTIHVYSFTRVEIARREREEEVRKLNKELEQRVKERTAQLEATNKELDAFAYSVSHDLRAPLRAIDGFSAALLEDYRDKLDDEGRKYLRYVQEGSHEMSDLIDGLLKLSRSTRGGIAPERVDLSAMAVMVAEELRKAEPDRRVTIHIAPGVEAFADHRLLWVVMENLLGNAWKYTSQRADGRIELGVAEQQGKDVYFVRDNGAGFDMAYADKLFLPFQRLHKTSEFPGIGIGLATVERIIHRHDGRIWAQAAVGEGATFYFTLGLERNDDEKSNYSLGGGQSQG</sequence>
<accession>A5G9N9</accession>
<evidence type="ECO:0000256" key="1">
    <source>
        <dbReference type="ARBA" id="ARBA00000085"/>
    </source>
</evidence>
<evidence type="ECO:0000256" key="9">
    <source>
        <dbReference type="ARBA" id="ARBA00022989"/>
    </source>
</evidence>
<protein>
    <recommendedName>
        <fullName evidence="3">histidine kinase</fullName>
        <ecNumber evidence="3">2.7.13.3</ecNumber>
    </recommendedName>
</protein>
<keyword evidence="9 12" id="KW-1133">Transmembrane helix</keyword>
<evidence type="ECO:0000256" key="8">
    <source>
        <dbReference type="ARBA" id="ARBA00022777"/>
    </source>
</evidence>
<dbReference type="HOGENOM" id="CLU_526540_0_0_7"/>
<evidence type="ECO:0000256" key="12">
    <source>
        <dbReference type="SAM" id="Phobius"/>
    </source>
</evidence>
<keyword evidence="15" id="KW-1185">Reference proteome</keyword>
<dbReference type="RefSeq" id="WP_011941135.1">
    <property type="nucleotide sequence ID" value="NC_009483.1"/>
</dbReference>
<dbReference type="STRING" id="351605.Gura_4364"/>
<dbReference type="PANTHER" id="PTHR42878">
    <property type="entry name" value="TWO-COMPONENT HISTIDINE KINASE"/>
    <property type="match status" value="1"/>
</dbReference>
<dbReference type="Gene3D" id="1.10.287.130">
    <property type="match status" value="1"/>
</dbReference>
<dbReference type="GO" id="GO:0000155">
    <property type="term" value="F:phosphorelay sensor kinase activity"/>
    <property type="evidence" value="ECO:0007669"/>
    <property type="project" value="InterPro"/>
</dbReference>
<dbReference type="OrthoDB" id="5389501at2"/>
<dbReference type="Gene3D" id="3.30.565.10">
    <property type="entry name" value="Histidine kinase-like ATPase, C-terminal domain"/>
    <property type="match status" value="1"/>
</dbReference>
<evidence type="ECO:0000313" key="14">
    <source>
        <dbReference type="EMBL" id="ABQ28507.1"/>
    </source>
</evidence>
<dbReference type="EMBL" id="CP000698">
    <property type="protein sequence ID" value="ABQ28507.1"/>
    <property type="molecule type" value="Genomic_DNA"/>
</dbReference>
<dbReference type="SMART" id="SM00387">
    <property type="entry name" value="HATPase_c"/>
    <property type="match status" value="1"/>
</dbReference>
<dbReference type="FunFam" id="3.30.565.10:FF:000006">
    <property type="entry name" value="Sensor histidine kinase WalK"/>
    <property type="match status" value="1"/>
</dbReference>
<keyword evidence="11" id="KW-0175">Coiled coil</keyword>
<dbReference type="InterPro" id="IPR033480">
    <property type="entry name" value="sCache_2"/>
</dbReference>
<organism evidence="14 15">
    <name type="scientific">Geotalea uraniireducens (strain Rf4)</name>
    <name type="common">Geobacter uraniireducens</name>
    <dbReference type="NCBI Taxonomy" id="351605"/>
    <lineage>
        <taxon>Bacteria</taxon>
        <taxon>Pseudomonadati</taxon>
        <taxon>Thermodesulfobacteriota</taxon>
        <taxon>Desulfuromonadia</taxon>
        <taxon>Geobacterales</taxon>
        <taxon>Geobacteraceae</taxon>
        <taxon>Geotalea</taxon>
    </lineage>
</organism>
<feature type="transmembrane region" description="Helical" evidence="12">
    <location>
        <begin position="24"/>
        <end position="46"/>
    </location>
</feature>
<evidence type="ECO:0000256" key="7">
    <source>
        <dbReference type="ARBA" id="ARBA00022692"/>
    </source>
</evidence>
<reference evidence="14 15" key="1">
    <citation type="submission" date="2007-05" db="EMBL/GenBank/DDBJ databases">
        <title>Complete sequence of Geobacter uraniireducens Rf4.</title>
        <authorList>
            <consortium name="US DOE Joint Genome Institute"/>
            <person name="Copeland A."/>
            <person name="Lucas S."/>
            <person name="Lapidus A."/>
            <person name="Barry K."/>
            <person name="Detter J.C."/>
            <person name="Glavina del Rio T."/>
            <person name="Hammon N."/>
            <person name="Israni S."/>
            <person name="Dalin E."/>
            <person name="Tice H."/>
            <person name="Pitluck S."/>
            <person name="Chertkov O."/>
            <person name="Brettin T."/>
            <person name="Bruce D."/>
            <person name="Han C."/>
            <person name="Schmutz J."/>
            <person name="Larimer F."/>
            <person name="Land M."/>
            <person name="Hauser L."/>
            <person name="Kyrpides N."/>
            <person name="Mikhailova N."/>
            <person name="Shelobolina E."/>
            <person name="Aklujkar M."/>
            <person name="Lovley D."/>
            <person name="Richardson P."/>
        </authorList>
    </citation>
    <scope>NUCLEOTIDE SEQUENCE [LARGE SCALE GENOMIC DNA]</scope>
    <source>
        <strain evidence="14 15">Rf4</strain>
    </source>
</reference>
<dbReference type="AlphaFoldDB" id="A5G9N9"/>
<feature type="domain" description="Histidine kinase" evidence="13">
    <location>
        <begin position="286"/>
        <end position="500"/>
    </location>
</feature>
<comment type="subcellular location">
    <subcellularLocation>
        <location evidence="2">Cell membrane</location>
        <topology evidence="2">Multi-pass membrane protein</topology>
    </subcellularLocation>
</comment>
<evidence type="ECO:0000256" key="2">
    <source>
        <dbReference type="ARBA" id="ARBA00004651"/>
    </source>
</evidence>
<dbReference type="Pfam" id="PF02518">
    <property type="entry name" value="HATPase_c"/>
    <property type="match status" value="1"/>
</dbReference>
<dbReference type="PANTHER" id="PTHR42878:SF15">
    <property type="entry name" value="BACTERIOPHYTOCHROME"/>
    <property type="match status" value="1"/>
</dbReference>
<feature type="coiled-coil region" evidence="11">
    <location>
        <begin position="241"/>
        <end position="279"/>
    </location>
</feature>